<protein>
    <submittedName>
        <fullName evidence="9">Neu5Ac permease</fullName>
    </submittedName>
</protein>
<dbReference type="KEGG" id="fmr:Fuma_00561"/>
<feature type="transmembrane region" description="Helical" evidence="7">
    <location>
        <begin position="135"/>
        <end position="161"/>
    </location>
</feature>
<evidence type="ECO:0000256" key="6">
    <source>
        <dbReference type="ARBA" id="ARBA00023136"/>
    </source>
</evidence>
<feature type="transmembrane region" description="Helical" evidence="7">
    <location>
        <begin position="354"/>
        <end position="378"/>
    </location>
</feature>
<evidence type="ECO:0000313" key="10">
    <source>
        <dbReference type="Proteomes" id="UP000187735"/>
    </source>
</evidence>
<reference evidence="9 10" key="1">
    <citation type="journal article" date="2016" name="Front. Microbiol.">
        <title>Fuerstia marisgermanicae gen. nov., sp. nov., an Unusual Member of the Phylum Planctomycetes from the German Wadden Sea.</title>
        <authorList>
            <person name="Kohn T."/>
            <person name="Heuer A."/>
            <person name="Jogler M."/>
            <person name="Vollmers J."/>
            <person name="Boedeker C."/>
            <person name="Bunk B."/>
            <person name="Rast P."/>
            <person name="Borchert D."/>
            <person name="Glockner I."/>
            <person name="Freese H.M."/>
            <person name="Klenk H.P."/>
            <person name="Overmann J."/>
            <person name="Kaster A.K."/>
            <person name="Rohde M."/>
            <person name="Wiegand S."/>
            <person name="Jogler C."/>
        </authorList>
    </citation>
    <scope>NUCLEOTIDE SEQUENCE [LARGE SCALE GENOMIC DNA]</scope>
    <source>
        <strain evidence="9 10">NH11</strain>
    </source>
</reference>
<dbReference type="InterPro" id="IPR010656">
    <property type="entry name" value="DctM"/>
</dbReference>
<evidence type="ECO:0000256" key="4">
    <source>
        <dbReference type="ARBA" id="ARBA00022692"/>
    </source>
</evidence>
<dbReference type="PANTHER" id="PTHR33362">
    <property type="entry name" value="SIALIC ACID TRAP TRANSPORTER PERMEASE PROTEIN SIAT-RELATED"/>
    <property type="match status" value="1"/>
</dbReference>
<evidence type="ECO:0000259" key="8">
    <source>
        <dbReference type="Pfam" id="PF06808"/>
    </source>
</evidence>
<feature type="transmembrane region" description="Helical" evidence="7">
    <location>
        <begin position="312"/>
        <end position="342"/>
    </location>
</feature>
<dbReference type="Pfam" id="PF06808">
    <property type="entry name" value="DctM"/>
    <property type="match status" value="1"/>
</dbReference>
<keyword evidence="5 7" id="KW-1133">Transmembrane helix</keyword>
<dbReference type="OrthoDB" id="9772674at2"/>
<dbReference type="STRING" id="1891926.Fuma_00561"/>
<dbReference type="EMBL" id="CP017641">
    <property type="protein sequence ID" value="APZ90977.1"/>
    <property type="molecule type" value="Genomic_DNA"/>
</dbReference>
<dbReference type="PIRSF" id="PIRSF006066">
    <property type="entry name" value="HI0050"/>
    <property type="match status" value="1"/>
</dbReference>
<dbReference type="AlphaFoldDB" id="A0A1P8WA89"/>
<feature type="domain" description="TRAP C4-dicarboxylate transport system permease DctM subunit" evidence="8">
    <location>
        <begin position="7"/>
        <end position="415"/>
    </location>
</feature>
<feature type="transmembrane region" description="Helical" evidence="7">
    <location>
        <begin position="48"/>
        <end position="69"/>
    </location>
</feature>
<evidence type="ECO:0000256" key="1">
    <source>
        <dbReference type="ARBA" id="ARBA00004429"/>
    </source>
</evidence>
<feature type="transmembrane region" description="Helical" evidence="7">
    <location>
        <begin position="212"/>
        <end position="234"/>
    </location>
</feature>
<sequence>MILAALVIAMLVLLFIRVPVAISMLLPCLVYVAWSPDITLGVALQRCMASVNSFPLLAVPLFIMTGYLSNAGGLADRLFRLLLCLFGKIPGSLGYVNVISSLLFSWMSGAAIADAAGLGSVLVPAMKKRGYDEGFALGLTGASSLIGPIMPPSIPAIVYAVSASVPVGALFFAGVMPAFVLTAILCIFVFVDARRNPLRDEDAAPRVPLKTAVGAALPVLLTPVIILGGILGGVFTPTEAAAAAVMWVVFLSVCYRSLSLKAFHGVLVKTASTTGSIMLIVSAAGLFGWVIAREQGPQAVTEAMLALTDNPYVFLLLINVALLVTGMLLEPVAGLLITVPVLLPAALEFGIDPLQLGIVMILNLVLGLLTPPVGLVLYVLSSVTGASVQRVIRGTVPFLIPLLITLLLITFVPAFSLWLPSLLAK</sequence>
<feature type="transmembrane region" description="Helical" evidence="7">
    <location>
        <begin position="398"/>
        <end position="419"/>
    </location>
</feature>
<dbReference type="RefSeq" id="WP_077022797.1">
    <property type="nucleotide sequence ID" value="NZ_CP017641.1"/>
</dbReference>
<proteinExistence type="predicted"/>
<comment type="subcellular location">
    <subcellularLocation>
        <location evidence="1">Cell inner membrane</location>
        <topology evidence="1">Multi-pass membrane protein</topology>
    </subcellularLocation>
</comment>
<accession>A0A1P8WA89</accession>
<organism evidence="9 10">
    <name type="scientific">Fuerstiella marisgermanici</name>
    <dbReference type="NCBI Taxonomy" id="1891926"/>
    <lineage>
        <taxon>Bacteria</taxon>
        <taxon>Pseudomonadati</taxon>
        <taxon>Planctomycetota</taxon>
        <taxon>Planctomycetia</taxon>
        <taxon>Planctomycetales</taxon>
        <taxon>Planctomycetaceae</taxon>
        <taxon>Fuerstiella</taxon>
    </lineage>
</organism>
<dbReference type="PANTHER" id="PTHR33362:SF3">
    <property type="entry name" value="SIALIC ACID TRAP TRANSPORTER PERMEASE PROTEIN SIAT"/>
    <property type="match status" value="1"/>
</dbReference>
<evidence type="ECO:0000256" key="5">
    <source>
        <dbReference type="ARBA" id="ARBA00022989"/>
    </source>
</evidence>
<dbReference type="InterPro" id="IPR004681">
    <property type="entry name" value="TRAP_DctM"/>
</dbReference>
<keyword evidence="2" id="KW-1003">Cell membrane</keyword>
<dbReference type="NCBIfam" id="TIGR00786">
    <property type="entry name" value="dctM"/>
    <property type="match status" value="1"/>
</dbReference>
<evidence type="ECO:0000256" key="2">
    <source>
        <dbReference type="ARBA" id="ARBA00022475"/>
    </source>
</evidence>
<dbReference type="GO" id="GO:0005886">
    <property type="term" value="C:plasma membrane"/>
    <property type="evidence" value="ECO:0007669"/>
    <property type="project" value="UniProtKB-SubCell"/>
</dbReference>
<keyword evidence="4 7" id="KW-0812">Transmembrane</keyword>
<feature type="transmembrane region" description="Helical" evidence="7">
    <location>
        <begin position="81"/>
        <end position="98"/>
    </location>
</feature>
<name>A0A1P8WA89_9PLAN</name>
<evidence type="ECO:0000256" key="7">
    <source>
        <dbReference type="SAM" id="Phobius"/>
    </source>
</evidence>
<keyword evidence="6 7" id="KW-0472">Membrane</keyword>
<gene>
    <name evidence="9" type="primary">siaT</name>
    <name evidence="9" type="ORF">Fuma_00561</name>
</gene>
<dbReference type="GO" id="GO:0022857">
    <property type="term" value="F:transmembrane transporter activity"/>
    <property type="evidence" value="ECO:0007669"/>
    <property type="project" value="TreeGrafter"/>
</dbReference>
<evidence type="ECO:0000256" key="3">
    <source>
        <dbReference type="ARBA" id="ARBA00022519"/>
    </source>
</evidence>
<evidence type="ECO:0000313" key="9">
    <source>
        <dbReference type="EMBL" id="APZ90977.1"/>
    </source>
</evidence>
<feature type="transmembrane region" description="Helical" evidence="7">
    <location>
        <begin position="167"/>
        <end position="191"/>
    </location>
</feature>
<dbReference type="Proteomes" id="UP000187735">
    <property type="component" value="Chromosome"/>
</dbReference>
<feature type="transmembrane region" description="Helical" evidence="7">
    <location>
        <begin position="104"/>
        <end position="123"/>
    </location>
</feature>
<feature type="transmembrane region" description="Helical" evidence="7">
    <location>
        <begin position="270"/>
        <end position="292"/>
    </location>
</feature>
<keyword evidence="3" id="KW-0997">Cell inner membrane</keyword>
<keyword evidence="10" id="KW-1185">Reference proteome</keyword>